<evidence type="ECO:0000313" key="1">
    <source>
        <dbReference type="EMBL" id="KAJ1674241.1"/>
    </source>
</evidence>
<name>A0ACC1HD26_9FUNG</name>
<protein>
    <submittedName>
        <fullName evidence="1">Histone-binding protein rbbp4</fullName>
    </submittedName>
</protein>
<organism evidence="1 2">
    <name type="scientific">Spiromyces aspiralis</name>
    <dbReference type="NCBI Taxonomy" id="68401"/>
    <lineage>
        <taxon>Eukaryota</taxon>
        <taxon>Fungi</taxon>
        <taxon>Fungi incertae sedis</taxon>
        <taxon>Zoopagomycota</taxon>
        <taxon>Kickxellomycotina</taxon>
        <taxon>Kickxellomycetes</taxon>
        <taxon>Kickxellales</taxon>
        <taxon>Kickxellaceae</taxon>
        <taxon>Spiromyces</taxon>
    </lineage>
</organism>
<reference evidence="1" key="1">
    <citation type="submission" date="2022-06" db="EMBL/GenBank/DDBJ databases">
        <title>Phylogenomic reconstructions and comparative analyses of Kickxellomycotina fungi.</title>
        <authorList>
            <person name="Reynolds N.K."/>
            <person name="Stajich J.E."/>
            <person name="Barry K."/>
            <person name="Grigoriev I.V."/>
            <person name="Crous P."/>
            <person name="Smith M.E."/>
        </authorList>
    </citation>
    <scope>NUCLEOTIDE SEQUENCE</scope>
    <source>
        <strain evidence="1">RSA 2271</strain>
    </source>
</reference>
<accession>A0ACC1HD26</accession>
<keyword evidence="2" id="KW-1185">Reference proteome</keyword>
<gene>
    <name evidence="1" type="primary">RBBP4</name>
    <name evidence="1" type="ORF">EV182_003683</name>
</gene>
<comment type="caution">
    <text evidence="1">The sequence shown here is derived from an EMBL/GenBank/DDBJ whole genome shotgun (WGS) entry which is preliminary data.</text>
</comment>
<proteinExistence type="predicted"/>
<sequence length="156" mass="17279">SVVAHEAEVNCVAFSPHSEYILATGSSDKTVALWDLRNLKYRLHTLEAHRDEVFQIAWSPDQETVIASASGDRRVNVWDLSRIGQEQTPEDAEDGPPELLFVHGGHTSKVSDLSWNCNEPWALCSAADDNIIQIWQMASNIYGVNDGQSLASETVE</sequence>
<feature type="non-terminal residue" evidence="1">
    <location>
        <position position="1"/>
    </location>
</feature>
<evidence type="ECO:0000313" key="2">
    <source>
        <dbReference type="Proteomes" id="UP001145114"/>
    </source>
</evidence>
<dbReference type="EMBL" id="JAMZIH010006136">
    <property type="protein sequence ID" value="KAJ1674241.1"/>
    <property type="molecule type" value="Genomic_DNA"/>
</dbReference>
<dbReference type="Proteomes" id="UP001145114">
    <property type="component" value="Unassembled WGS sequence"/>
</dbReference>